<feature type="compositionally biased region" description="Acidic residues" evidence="1">
    <location>
        <begin position="176"/>
        <end position="187"/>
    </location>
</feature>
<accession>A0AAD1UP62</accession>
<dbReference type="EMBL" id="CAMPGE010009828">
    <property type="protein sequence ID" value="CAI2368689.1"/>
    <property type="molecule type" value="Genomic_DNA"/>
</dbReference>
<gene>
    <name evidence="2" type="ORF">ECRASSUSDP1_LOCUS9985</name>
</gene>
<feature type="compositionally biased region" description="Polar residues" evidence="1">
    <location>
        <begin position="190"/>
        <end position="199"/>
    </location>
</feature>
<feature type="region of interest" description="Disordered" evidence="1">
    <location>
        <begin position="1"/>
        <end position="130"/>
    </location>
</feature>
<keyword evidence="3" id="KW-1185">Reference proteome</keyword>
<evidence type="ECO:0000313" key="2">
    <source>
        <dbReference type="EMBL" id="CAI2368689.1"/>
    </source>
</evidence>
<feature type="compositionally biased region" description="Polar residues" evidence="1">
    <location>
        <begin position="153"/>
        <end position="163"/>
    </location>
</feature>
<dbReference type="AlphaFoldDB" id="A0AAD1UP62"/>
<reference evidence="2" key="1">
    <citation type="submission" date="2023-07" db="EMBL/GenBank/DDBJ databases">
        <authorList>
            <consortium name="AG Swart"/>
            <person name="Singh M."/>
            <person name="Singh A."/>
            <person name="Seah K."/>
            <person name="Emmerich C."/>
        </authorList>
    </citation>
    <scope>NUCLEOTIDE SEQUENCE</scope>
    <source>
        <strain evidence="2">DP1</strain>
    </source>
</reference>
<evidence type="ECO:0000256" key="1">
    <source>
        <dbReference type="SAM" id="MobiDB-lite"/>
    </source>
</evidence>
<evidence type="ECO:0000313" key="3">
    <source>
        <dbReference type="Proteomes" id="UP001295684"/>
    </source>
</evidence>
<proteinExistence type="predicted"/>
<feature type="compositionally biased region" description="Polar residues" evidence="1">
    <location>
        <begin position="73"/>
        <end position="85"/>
    </location>
</feature>
<name>A0AAD1UP62_EUPCR</name>
<dbReference type="Proteomes" id="UP001295684">
    <property type="component" value="Unassembled WGS sequence"/>
</dbReference>
<feature type="compositionally biased region" description="Basic and acidic residues" evidence="1">
    <location>
        <begin position="86"/>
        <end position="95"/>
    </location>
</feature>
<feature type="compositionally biased region" description="Basic and acidic residues" evidence="1">
    <location>
        <begin position="1"/>
        <end position="68"/>
    </location>
</feature>
<protein>
    <submittedName>
        <fullName evidence="2">Uncharacterized protein</fullName>
    </submittedName>
</protein>
<feature type="region of interest" description="Disordered" evidence="1">
    <location>
        <begin position="153"/>
        <end position="199"/>
    </location>
</feature>
<sequence length="446" mass="51842">MQSEETKKHTRKIEDLSKLKDNRSKARSLYLRELRSSYDRNQLENQEERSHPNFREREIREELKHQDVPDGAPTSSQANENVSDSGKSKQTEHTRAPNHYTFVQQNAREETKLNRSPGSPIFNESLMRTPSNTASDIHKIKVENSSQFKLVQNKANVSNLKTPQRTDEDNSPQVIDEQEEESEDDSQSDYTSEGELNNSQAMDSVIQSVIKLNNNEHSNNHCSNESWIEQVPEEEEKNDTQEYSSVSEQLVKDCSDQDSKCINQKEAMVVLPCCHKYTIETLKKKFQENIKIMNDYKCDIKFCQRYFEPSMILGYLKSSPKLKIYQFEQECEKSFNAGNGILLICDHCTSIGFWRRSDPKTCSKCNRTMIDVVNEQNKTKKKIRDYIAKTNGKDISFIEQESKKYQALYDLYFDSVTKNFTLCVKCGFMRSKIINLETPDCECEFQ</sequence>
<organism evidence="2 3">
    <name type="scientific">Euplotes crassus</name>
    <dbReference type="NCBI Taxonomy" id="5936"/>
    <lineage>
        <taxon>Eukaryota</taxon>
        <taxon>Sar</taxon>
        <taxon>Alveolata</taxon>
        <taxon>Ciliophora</taxon>
        <taxon>Intramacronucleata</taxon>
        <taxon>Spirotrichea</taxon>
        <taxon>Hypotrichia</taxon>
        <taxon>Euplotida</taxon>
        <taxon>Euplotidae</taxon>
        <taxon>Moneuplotes</taxon>
    </lineage>
</organism>
<comment type="caution">
    <text evidence="2">The sequence shown here is derived from an EMBL/GenBank/DDBJ whole genome shotgun (WGS) entry which is preliminary data.</text>
</comment>